<dbReference type="OrthoDB" id="265297at2"/>
<evidence type="ECO:0000256" key="4">
    <source>
        <dbReference type="ARBA" id="ARBA00023163"/>
    </source>
</evidence>
<dbReference type="SUPFAM" id="SSF88659">
    <property type="entry name" value="Sigma3 and sigma4 domains of RNA polymerase sigma factors"/>
    <property type="match status" value="1"/>
</dbReference>
<dbReference type="InterPro" id="IPR013325">
    <property type="entry name" value="RNA_pol_sigma_r2"/>
</dbReference>
<keyword evidence="4" id="KW-0804">Transcription</keyword>
<reference evidence="7 8" key="1">
    <citation type="submission" date="2019-02" db="EMBL/GenBank/DDBJ databases">
        <title>Deep-cultivation of Planctomycetes and their phenomic and genomic characterization uncovers novel biology.</title>
        <authorList>
            <person name="Wiegand S."/>
            <person name="Jogler M."/>
            <person name="Boedeker C."/>
            <person name="Pinto D."/>
            <person name="Vollmers J."/>
            <person name="Rivas-Marin E."/>
            <person name="Kohn T."/>
            <person name="Peeters S.H."/>
            <person name="Heuer A."/>
            <person name="Rast P."/>
            <person name="Oberbeckmann S."/>
            <person name="Bunk B."/>
            <person name="Jeske O."/>
            <person name="Meyerdierks A."/>
            <person name="Storesund J.E."/>
            <person name="Kallscheuer N."/>
            <person name="Luecker S."/>
            <person name="Lage O.M."/>
            <person name="Pohl T."/>
            <person name="Merkel B.J."/>
            <person name="Hornburger P."/>
            <person name="Mueller R.-W."/>
            <person name="Bruemmer F."/>
            <person name="Labrenz M."/>
            <person name="Spormann A.M."/>
            <person name="Op den Camp H."/>
            <person name="Overmann J."/>
            <person name="Amann R."/>
            <person name="Jetten M.S.M."/>
            <person name="Mascher T."/>
            <person name="Medema M.H."/>
            <person name="Devos D.P."/>
            <person name="Kaster A.-K."/>
            <person name="Ovreas L."/>
            <person name="Rohde M."/>
            <person name="Galperin M.Y."/>
            <person name="Jogler C."/>
        </authorList>
    </citation>
    <scope>NUCLEOTIDE SEQUENCE [LARGE SCALE GENOMIC DNA]</scope>
    <source>
        <strain evidence="7 8">EC9</strain>
    </source>
</reference>
<dbReference type="InterPro" id="IPR013249">
    <property type="entry name" value="RNA_pol_sigma70_r4_t2"/>
</dbReference>
<dbReference type="CDD" id="cd06171">
    <property type="entry name" value="Sigma70_r4"/>
    <property type="match status" value="1"/>
</dbReference>
<dbReference type="Pfam" id="PF08281">
    <property type="entry name" value="Sigma70_r4_2"/>
    <property type="match status" value="1"/>
</dbReference>
<dbReference type="InterPro" id="IPR014284">
    <property type="entry name" value="RNA_pol_sigma-70_dom"/>
</dbReference>
<keyword evidence="2" id="KW-0731">Sigma factor</keyword>
<feature type="compositionally biased region" description="Polar residues" evidence="5">
    <location>
        <begin position="127"/>
        <end position="138"/>
    </location>
</feature>
<dbReference type="KEGG" id="ruv:EC9_27560"/>
<dbReference type="PANTHER" id="PTHR30385">
    <property type="entry name" value="SIGMA FACTOR F FLAGELLAR"/>
    <property type="match status" value="1"/>
</dbReference>
<dbReference type="RefSeq" id="WP_145345870.1">
    <property type="nucleotide sequence ID" value="NZ_CP036261.1"/>
</dbReference>
<keyword evidence="3" id="KW-0238">DNA-binding</keyword>
<dbReference type="SUPFAM" id="SSF88946">
    <property type="entry name" value="Sigma2 domain of RNA polymerase sigma factors"/>
    <property type="match status" value="1"/>
</dbReference>
<evidence type="ECO:0000256" key="2">
    <source>
        <dbReference type="ARBA" id="ARBA00023082"/>
    </source>
</evidence>
<organism evidence="7 8">
    <name type="scientific">Rosistilla ulvae</name>
    <dbReference type="NCBI Taxonomy" id="1930277"/>
    <lineage>
        <taxon>Bacteria</taxon>
        <taxon>Pseudomonadati</taxon>
        <taxon>Planctomycetota</taxon>
        <taxon>Planctomycetia</taxon>
        <taxon>Pirellulales</taxon>
        <taxon>Pirellulaceae</taxon>
        <taxon>Rosistilla</taxon>
    </lineage>
</organism>
<dbReference type="NCBIfam" id="TIGR02984">
    <property type="entry name" value="Sig-70_plancto1"/>
    <property type="match status" value="1"/>
</dbReference>
<evidence type="ECO:0000259" key="6">
    <source>
        <dbReference type="Pfam" id="PF08281"/>
    </source>
</evidence>
<evidence type="ECO:0000313" key="8">
    <source>
        <dbReference type="Proteomes" id="UP000319557"/>
    </source>
</evidence>
<dbReference type="GO" id="GO:0006352">
    <property type="term" value="P:DNA-templated transcription initiation"/>
    <property type="evidence" value="ECO:0007669"/>
    <property type="project" value="InterPro"/>
</dbReference>
<feature type="domain" description="RNA polymerase sigma factor 70 region 4 type 2" evidence="6">
    <location>
        <begin position="150"/>
        <end position="201"/>
    </location>
</feature>
<evidence type="ECO:0000313" key="7">
    <source>
        <dbReference type="EMBL" id="QDS88565.1"/>
    </source>
</evidence>
<dbReference type="GO" id="GO:0016987">
    <property type="term" value="F:sigma factor activity"/>
    <property type="evidence" value="ECO:0007669"/>
    <property type="project" value="UniProtKB-KW"/>
</dbReference>
<dbReference type="PANTHER" id="PTHR30385:SF8">
    <property type="entry name" value="RNA POLYMERASE SIGMA-E FACTOR"/>
    <property type="match status" value="1"/>
</dbReference>
<keyword evidence="1" id="KW-0805">Transcription regulation</keyword>
<dbReference type="AlphaFoldDB" id="A0A517M116"/>
<dbReference type="Gene3D" id="1.10.10.10">
    <property type="entry name" value="Winged helix-like DNA-binding domain superfamily/Winged helix DNA-binding domain"/>
    <property type="match status" value="1"/>
</dbReference>
<feature type="region of interest" description="Disordered" evidence="5">
    <location>
        <begin position="127"/>
        <end position="146"/>
    </location>
</feature>
<dbReference type="NCBIfam" id="TIGR02937">
    <property type="entry name" value="sigma70-ECF"/>
    <property type="match status" value="1"/>
</dbReference>
<evidence type="ECO:0000256" key="5">
    <source>
        <dbReference type="SAM" id="MobiDB-lite"/>
    </source>
</evidence>
<evidence type="ECO:0000256" key="1">
    <source>
        <dbReference type="ARBA" id="ARBA00023015"/>
    </source>
</evidence>
<dbReference type="Gene3D" id="1.10.1740.10">
    <property type="match status" value="1"/>
</dbReference>
<dbReference type="Proteomes" id="UP000319557">
    <property type="component" value="Chromosome"/>
</dbReference>
<gene>
    <name evidence="7" type="primary">rpoE_4</name>
    <name evidence="7" type="ORF">EC9_27560</name>
</gene>
<name>A0A517M116_9BACT</name>
<protein>
    <submittedName>
        <fullName evidence="7">ECF RNA polymerase sigma-E factor</fullName>
    </submittedName>
</protein>
<dbReference type="InterPro" id="IPR014326">
    <property type="entry name" value="RNA_pol_sigma-70_Plancto"/>
</dbReference>
<keyword evidence="8" id="KW-1185">Reference proteome</keyword>
<accession>A0A517M116</accession>
<dbReference type="InterPro" id="IPR036388">
    <property type="entry name" value="WH-like_DNA-bd_sf"/>
</dbReference>
<proteinExistence type="predicted"/>
<sequence length="209" mass="23623">MANQIESDATIDLFRCAVDGDRASLDRLLASYSGYLNVLSRMHLDRRIQHRVSPSDVVQETLLEVHRDFPNFRGERIEEFTGWLRRVLVHNIAAAVETHLVAAKRSVRAEQVLESLSASVDQSHQRLASLAADQQRSPASEADHQESLSELAAALERLPPDYRTVIVLRHIDGLPFSDVADRMQRSAGAVRMLWLRAIEHLRIAMDQQV</sequence>
<evidence type="ECO:0000256" key="3">
    <source>
        <dbReference type="ARBA" id="ARBA00023125"/>
    </source>
</evidence>
<dbReference type="EMBL" id="CP036261">
    <property type="protein sequence ID" value="QDS88565.1"/>
    <property type="molecule type" value="Genomic_DNA"/>
</dbReference>
<dbReference type="InterPro" id="IPR013324">
    <property type="entry name" value="RNA_pol_sigma_r3/r4-like"/>
</dbReference>
<dbReference type="GO" id="GO:0003677">
    <property type="term" value="F:DNA binding"/>
    <property type="evidence" value="ECO:0007669"/>
    <property type="project" value="UniProtKB-KW"/>
</dbReference>